<keyword evidence="1" id="KW-0732">Signal</keyword>
<protein>
    <recommendedName>
        <fullName evidence="4">Transmembrane protein</fullName>
    </recommendedName>
</protein>
<name>A0AAW1GQB9_SAPOF</name>
<evidence type="ECO:0000256" key="1">
    <source>
        <dbReference type="SAM" id="SignalP"/>
    </source>
</evidence>
<keyword evidence="3" id="KW-1185">Reference proteome</keyword>
<accession>A0AAW1GQB9</accession>
<proteinExistence type="predicted"/>
<reference evidence="2" key="1">
    <citation type="submission" date="2024-03" db="EMBL/GenBank/DDBJ databases">
        <title>WGS assembly of Saponaria officinalis var. Norfolk2.</title>
        <authorList>
            <person name="Jenkins J."/>
            <person name="Shu S."/>
            <person name="Grimwood J."/>
            <person name="Barry K."/>
            <person name="Goodstein D."/>
            <person name="Schmutz J."/>
            <person name="Leebens-Mack J."/>
            <person name="Osbourn A."/>
        </authorList>
    </citation>
    <scope>NUCLEOTIDE SEQUENCE [LARGE SCALE GENOMIC DNA]</scope>
    <source>
        <strain evidence="2">JIC</strain>
    </source>
</reference>
<gene>
    <name evidence="2" type="ORF">RND81_14G132300</name>
</gene>
<organism evidence="2 3">
    <name type="scientific">Saponaria officinalis</name>
    <name type="common">Common soapwort</name>
    <name type="synonym">Lychnis saponaria</name>
    <dbReference type="NCBI Taxonomy" id="3572"/>
    <lineage>
        <taxon>Eukaryota</taxon>
        <taxon>Viridiplantae</taxon>
        <taxon>Streptophyta</taxon>
        <taxon>Embryophyta</taxon>
        <taxon>Tracheophyta</taxon>
        <taxon>Spermatophyta</taxon>
        <taxon>Magnoliopsida</taxon>
        <taxon>eudicotyledons</taxon>
        <taxon>Gunneridae</taxon>
        <taxon>Pentapetalae</taxon>
        <taxon>Caryophyllales</taxon>
        <taxon>Caryophyllaceae</taxon>
        <taxon>Caryophylleae</taxon>
        <taxon>Saponaria</taxon>
    </lineage>
</organism>
<evidence type="ECO:0000313" key="2">
    <source>
        <dbReference type="EMBL" id="KAK9665734.1"/>
    </source>
</evidence>
<dbReference type="Proteomes" id="UP001443914">
    <property type="component" value="Unassembled WGS sequence"/>
</dbReference>
<evidence type="ECO:0000313" key="3">
    <source>
        <dbReference type="Proteomes" id="UP001443914"/>
    </source>
</evidence>
<comment type="caution">
    <text evidence="2">The sequence shown here is derived from an EMBL/GenBank/DDBJ whole genome shotgun (WGS) entry which is preliminary data.</text>
</comment>
<evidence type="ECO:0008006" key="4">
    <source>
        <dbReference type="Google" id="ProtNLM"/>
    </source>
</evidence>
<dbReference type="AlphaFoldDB" id="A0AAW1GQB9"/>
<feature type="chain" id="PRO_5043732620" description="Transmembrane protein" evidence="1">
    <location>
        <begin position="27"/>
        <end position="90"/>
    </location>
</feature>
<feature type="signal peptide" evidence="1">
    <location>
        <begin position="1"/>
        <end position="26"/>
    </location>
</feature>
<sequence>MKIVLSTVIILMFFMTIHVNIEPCNGKRTLFKGLLLQSLQKGEVPSSGSSSCSFIPSGGSSGGCPLDEMHFAGVRPHHAKHRVDVRENTI</sequence>
<dbReference type="PANTHER" id="PTHR33592">
    <property type="entry name" value="TRANSMEMBRANE PROTEIN"/>
    <property type="match status" value="1"/>
</dbReference>
<dbReference type="PANTHER" id="PTHR33592:SF10">
    <property type="entry name" value="TRANSMEMBRANE PROTEIN"/>
    <property type="match status" value="1"/>
</dbReference>
<dbReference type="EMBL" id="JBDFQZ010000014">
    <property type="protein sequence ID" value="KAK9665734.1"/>
    <property type="molecule type" value="Genomic_DNA"/>
</dbReference>